<dbReference type="SUPFAM" id="SSF52402">
    <property type="entry name" value="Adenine nucleotide alpha hydrolases-like"/>
    <property type="match status" value="1"/>
</dbReference>
<dbReference type="RefSeq" id="WP_230576545.1">
    <property type="nucleotide sequence ID" value="NZ_CAKJTI010000032.1"/>
</dbReference>
<dbReference type="PANTHER" id="PTHR46268:SF6">
    <property type="entry name" value="UNIVERSAL STRESS PROTEIN UP12"/>
    <property type="match status" value="1"/>
</dbReference>
<comment type="caution">
    <text evidence="3">The sequence shown here is derived from an EMBL/GenBank/DDBJ whole genome shotgun (WGS) entry which is preliminary data.</text>
</comment>
<dbReference type="Proteomes" id="UP000789423">
    <property type="component" value="Unassembled WGS sequence"/>
</dbReference>
<dbReference type="Gene3D" id="3.40.50.620">
    <property type="entry name" value="HUPs"/>
    <property type="match status" value="1"/>
</dbReference>
<dbReference type="PRINTS" id="PR01438">
    <property type="entry name" value="UNVRSLSTRESS"/>
</dbReference>
<proteinExistence type="inferred from homology"/>
<reference evidence="3 4" key="1">
    <citation type="submission" date="2021-10" db="EMBL/GenBank/DDBJ databases">
        <authorList>
            <person name="Criscuolo A."/>
        </authorList>
    </citation>
    <scope>NUCLEOTIDE SEQUENCE [LARGE SCALE GENOMIC DNA]</scope>
    <source>
        <strain evidence="4">CIP 111899</strain>
    </source>
</reference>
<dbReference type="Pfam" id="PF00582">
    <property type="entry name" value="Usp"/>
    <property type="match status" value="1"/>
</dbReference>
<dbReference type="CDD" id="cd00293">
    <property type="entry name" value="USP-like"/>
    <property type="match status" value="1"/>
</dbReference>
<protein>
    <submittedName>
        <fullName evidence="3">TRAP-T-associated universal stress protein TeaD</fullName>
    </submittedName>
</protein>
<gene>
    <name evidence="3" type="primary">teaD</name>
    <name evidence="3" type="ORF">BACCIP111899_03836</name>
</gene>
<dbReference type="PANTHER" id="PTHR46268">
    <property type="entry name" value="STRESS RESPONSE PROTEIN NHAX"/>
    <property type="match status" value="1"/>
</dbReference>
<evidence type="ECO:0000256" key="1">
    <source>
        <dbReference type="ARBA" id="ARBA00008791"/>
    </source>
</evidence>
<organism evidence="3 4">
    <name type="scientific">Bacillus rhizoplanae</name>
    <dbReference type="NCBI Taxonomy" id="2880966"/>
    <lineage>
        <taxon>Bacteria</taxon>
        <taxon>Bacillati</taxon>
        <taxon>Bacillota</taxon>
        <taxon>Bacilli</taxon>
        <taxon>Bacillales</taxon>
        <taxon>Bacillaceae</taxon>
        <taxon>Bacillus</taxon>
    </lineage>
</organism>
<sequence length="139" mass="15221">MYKKMLVAFDGSAPSVRALHHAAELGKTIGSEKLTILHVNKDLPMQEPILNIDLDQLLDEENQEILTSAIQFLSESNVNYEARTLDGDPAHIITVYASEHDYDIIIMGNTGKGLIKEALLGSVSNKVAQSAHCPILIVK</sequence>
<keyword evidence="4" id="KW-1185">Reference proteome</keyword>
<evidence type="ECO:0000259" key="2">
    <source>
        <dbReference type="Pfam" id="PF00582"/>
    </source>
</evidence>
<evidence type="ECO:0000313" key="4">
    <source>
        <dbReference type="Proteomes" id="UP000789423"/>
    </source>
</evidence>
<dbReference type="InterPro" id="IPR006015">
    <property type="entry name" value="Universal_stress_UspA"/>
</dbReference>
<dbReference type="EMBL" id="CAKJTI010000032">
    <property type="protein sequence ID" value="CAG9614603.1"/>
    <property type="molecule type" value="Genomic_DNA"/>
</dbReference>
<comment type="similarity">
    <text evidence="1">Belongs to the universal stress protein A family.</text>
</comment>
<dbReference type="InterPro" id="IPR006016">
    <property type="entry name" value="UspA"/>
</dbReference>
<accession>A0ABM8YFH9</accession>
<name>A0ABM8YFH9_9BACI</name>
<dbReference type="InterPro" id="IPR014729">
    <property type="entry name" value="Rossmann-like_a/b/a_fold"/>
</dbReference>
<feature type="domain" description="UspA" evidence="2">
    <location>
        <begin position="1"/>
        <end position="139"/>
    </location>
</feature>
<evidence type="ECO:0000313" key="3">
    <source>
        <dbReference type="EMBL" id="CAG9614603.1"/>
    </source>
</evidence>